<evidence type="ECO:0000259" key="9">
    <source>
        <dbReference type="Pfam" id="PF00149"/>
    </source>
</evidence>
<comment type="caution">
    <text evidence="10">The sequence shown here is derived from an EMBL/GenBank/DDBJ whole genome shotgun (WGS) entry which is preliminary data.</text>
</comment>
<comment type="similarity">
    <text evidence="2">Belongs to the Ap4A hydrolase family.</text>
</comment>
<dbReference type="EMBL" id="BMPZ01000001">
    <property type="protein sequence ID" value="GGI70013.1"/>
    <property type="molecule type" value="Genomic_DNA"/>
</dbReference>
<dbReference type="Proteomes" id="UP000613743">
    <property type="component" value="Unassembled WGS sequence"/>
</dbReference>
<keyword evidence="4" id="KW-0378">Hydrolase</keyword>
<dbReference type="InterPro" id="IPR029052">
    <property type="entry name" value="Metallo-depent_PP-like"/>
</dbReference>
<dbReference type="PIRSF" id="PIRSF000903">
    <property type="entry name" value="B5n-ttraPtase_sm"/>
    <property type="match status" value="1"/>
</dbReference>
<proteinExistence type="inferred from homology"/>
<protein>
    <recommendedName>
        <fullName evidence="3">bis(5'-nucleosyl)-tetraphosphatase (symmetrical)</fullName>
        <ecNumber evidence="3">3.6.1.41</ecNumber>
    </recommendedName>
    <alternativeName>
        <fullName evidence="6">Ap4A hydrolase</fullName>
    </alternativeName>
    <alternativeName>
        <fullName evidence="5">Diadenosine 5',5'''-P1,P4-tetraphosphate pyrophosphohydrolase</fullName>
    </alternativeName>
    <alternativeName>
        <fullName evidence="7">Diadenosine tetraphosphatase</fullName>
    </alternativeName>
</protein>
<dbReference type="SUPFAM" id="SSF56300">
    <property type="entry name" value="Metallo-dependent phosphatases"/>
    <property type="match status" value="1"/>
</dbReference>
<dbReference type="GO" id="GO:0008803">
    <property type="term" value="F:bis(5'-nucleosyl)-tetraphosphatase (symmetrical) activity"/>
    <property type="evidence" value="ECO:0007669"/>
    <property type="project" value="UniProtKB-EC"/>
</dbReference>
<dbReference type="Gene3D" id="3.60.21.10">
    <property type="match status" value="1"/>
</dbReference>
<feature type="domain" description="Calcineurin-like phosphoesterase" evidence="9">
    <location>
        <begin position="5"/>
        <end position="133"/>
    </location>
</feature>
<gene>
    <name evidence="10" type="primary">apaH</name>
    <name evidence="10" type="ORF">GCM10009332_03980</name>
</gene>
<evidence type="ECO:0000256" key="2">
    <source>
        <dbReference type="ARBA" id="ARBA00005419"/>
    </source>
</evidence>
<dbReference type="NCBIfam" id="TIGR00668">
    <property type="entry name" value="apaH"/>
    <property type="match status" value="1"/>
</dbReference>
<evidence type="ECO:0000256" key="5">
    <source>
        <dbReference type="ARBA" id="ARBA00031248"/>
    </source>
</evidence>
<reference evidence="10" key="2">
    <citation type="submission" date="2020-09" db="EMBL/GenBank/DDBJ databases">
        <authorList>
            <person name="Sun Q."/>
            <person name="Ohkuma M."/>
        </authorList>
    </citation>
    <scope>NUCLEOTIDE SEQUENCE</scope>
    <source>
        <strain evidence="10">JCM 30804</strain>
    </source>
</reference>
<evidence type="ECO:0000256" key="6">
    <source>
        <dbReference type="ARBA" id="ARBA00032248"/>
    </source>
</evidence>
<evidence type="ECO:0000313" key="11">
    <source>
        <dbReference type="Proteomes" id="UP000613743"/>
    </source>
</evidence>
<dbReference type="PANTHER" id="PTHR40942:SF4">
    <property type="entry name" value="CYTOCHROME C5"/>
    <property type="match status" value="1"/>
</dbReference>
<evidence type="ECO:0000256" key="4">
    <source>
        <dbReference type="ARBA" id="ARBA00022801"/>
    </source>
</evidence>
<dbReference type="InterPro" id="IPR004617">
    <property type="entry name" value="ApaH"/>
</dbReference>
<dbReference type="AlphaFoldDB" id="A0A917JL05"/>
<evidence type="ECO:0000256" key="8">
    <source>
        <dbReference type="ARBA" id="ARBA00049417"/>
    </source>
</evidence>
<dbReference type="InterPro" id="IPR004843">
    <property type="entry name" value="Calcineurin-like_PHP"/>
</dbReference>
<sequence length="276" mass="31582">MAHYFVGDIQGCFAELELLLAKVGFNPSKDELWSVGDLVARGPGSLEVLRYMKSLEGSAKIVLGNHDLHLMSIHNKIKKSNPKDQLQALLQANDIQKLINWLRLQPLHQELDSNHGKIVMSHAGIPPQWGMKTLRKASKQVSEALAKPDYAKNILARMYTQEPEAWSKSLSEFEQIRYSINALTRMRYLYTDGRLDFDCKLPPNKNTNTELQPWFNHAHKLAKKRIIVFGHWAALMGKVEKDNIKALDTGCCWGAHMTLWHLEADEFVTQNRLKRD</sequence>
<evidence type="ECO:0000313" key="10">
    <source>
        <dbReference type="EMBL" id="GGI70013.1"/>
    </source>
</evidence>
<keyword evidence="11" id="KW-1185">Reference proteome</keyword>
<accession>A0A917JL05</accession>
<dbReference type="NCBIfam" id="NF001204">
    <property type="entry name" value="PRK00166.1"/>
    <property type="match status" value="1"/>
</dbReference>
<name>A0A917JL05_9GAMM</name>
<dbReference type="CDD" id="cd07422">
    <property type="entry name" value="MPP_ApaH"/>
    <property type="match status" value="1"/>
</dbReference>
<evidence type="ECO:0000256" key="7">
    <source>
        <dbReference type="ARBA" id="ARBA00033210"/>
    </source>
</evidence>
<evidence type="ECO:0000256" key="1">
    <source>
        <dbReference type="ARBA" id="ARBA00003413"/>
    </source>
</evidence>
<evidence type="ECO:0000256" key="3">
    <source>
        <dbReference type="ARBA" id="ARBA00012506"/>
    </source>
</evidence>
<dbReference type="PANTHER" id="PTHR40942">
    <property type="match status" value="1"/>
</dbReference>
<comment type="catalytic activity">
    <reaction evidence="8">
        <text>P(1),P(4)-bis(5'-adenosyl) tetraphosphate + H2O = 2 ADP + 2 H(+)</text>
        <dbReference type="Rhea" id="RHEA:24252"/>
        <dbReference type="ChEBI" id="CHEBI:15377"/>
        <dbReference type="ChEBI" id="CHEBI:15378"/>
        <dbReference type="ChEBI" id="CHEBI:58141"/>
        <dbReference type="ChEBI" id="CHEBI:456216"/>
        <dbReference type="EC" id="3.6.1.41"/>
    </reaction>
</comment>
<reference evidence="10" key="1">
    <citation type="journal article" date="2014" name="Int. J. Syst. Evol. Microbiol.">
        <title>Complete genome sequence of Corynebacterium casei LMG S-19264T (=DSM 44701T), isolated from a smear-ripened cheese.</title>
        <authorList>
            <consortium name="US DOE Joint Genome Institute (JGI-PGF)"/>
            <person name="Walter F."/>
            <person name="Albersmeier A."/>
            <person name="Kalinowski J."/>
            <person name="Ruckert C."/>
        </authorList>
    </citation>
    <scope>NUCLEOTIDE SEQUENCE</scope>
    <source>
        <strain evidence="10">JCM 30804</strain>
    </source>
</reference>
<comment type="function">
    <text evidence="1">Hydrolyzes diadenosine 5',5'''-P1,P4-tetraphosphate to yield ADP.</text>
</comment>
<dbReference type="EC" id="3.6.1.41" evidence="3"/>
<dbReference type="Pfam" id="PF00149">
    <property type="entry name" value="Metallophos"/>
    <property type="match status" value="1"/>
</dbReference>
<organism evidence="10 11">
    <name type="scientific">Shewanella gelidii</name>
    <dbReference type="NCBI Taxonomy" id="1642821"/>
    <lineage>
        <taxon>Bacteria</taxon>
        <taxon>Pseudomonadati</taxon>
        <taxon>Pseudomonadota</taxon>
        <taxon>Gammaproteobacteria</taxon>
        <taxon>Alteromonadales</taxon>
        <taxon>Shewanellaceae</taxon>
        <taxon>Shewanella</taxon>
    </lineage>
</organism>
<dbReference type="RefSeq" id="WP_188917304.1">
    <property type="nucleotide sequence ID" value="NZ_BMPZ01000001.1"/>
</dbReference>